<dbReference type="InterPro" id="IPR004680">
    <property type="entry name" value="Cit_transptr-like_dom"/>
</dbReference>
<dbReference type="Proteomes" id="UP000184512">
    <property type="component" value="Unassembled WGS sequence"/>
</dbReference>
<dbReference type="PANTHER" id="PTHR43302">
    <property type="entry name" value="TRANSPORTER ARSB-RELATED"/>
    <property type="match status" value="1"/>
</dbReference>
<comment type="similarity">
    <text evidence="2">Belongs to the ArsB family.</text>
</comment>
<keyword evidence="9 10" id="KW-0472">Membrane</keyword>
<evidence type="ECO:0000256" key="4">
    <source>
        <dbReference type="ARBA" id="ARBA00022448"/>
    </source>
</evidence>
<keyword evidence="7" id="KW-0059">Arsenical resistance</keyword>
<feature type="transmembrane region" description="Helical" evidence="10">
    <location>
        <begin position="240"/>
        <end position="257"/>
    </location>
</feature>
<comment type="subcellular location">
    <subcellularLocation>
        <location evidence="1">Cell membrane</location>
        <topology evidence="1">Multi-pass membrane protein</topology>
    </subcellularLocation>
</comment>
<evidence type="ECO:0000256" key="2">
    <source>
        <dbReference type="ARBA" id="ARBA00006433"/>
    </source>
</evidence>
<feature type="transmembrane region" description="Helical" evidence="10">
    <location>
        <begin position="98"/>
        <end position="131"/>
    </location>
</feature>
<evidence type="ECO:0000259" key="11">
    <source>
        <dbReference type="Pfam" id="PF03600"/>
    </source>
</evidence>
<sequence length="416" mass="42800">MGEFVAVAMLALVLVGAVVRPRGLPEVAFALPAAIVVVVGGLLPLADAWNEVLRLFPVVAFLAAVLVISELCDADGLFRYAGALMAARSRGSGRRLLGYVFVLAAAVTAVLSLDATVVLLTPVVLATASGLGLRSRPHAYACAHLANAGSLLLPVSNLTNLLAMSAAGLSFVGFAGLMTLPWLAAIAIEYVAFRLFFAADLSLPATNSSRPEPPPVPRFSVAVLALTLAGFVVAPLFEVADAWVALAGAAVLLVRALRLRQVALREVTGFVNVGFLVFVLCLGVVVAAVVDGGLGTAIAMIVPQGSDLVTLLLWAFLAALLANLVNNLPAVLVLLPFAASTGAGPVLAVLIGVNVGPNLTYVGSLATLLWRRILHAHDQRAPLREFTMLGLLATPAAIVAAVVALWFSLLVAGGVG</sequence>
<feature type="transmembrane region" description="Helical" evidence="10">
    <location>
        <begin position="386"/>
        <end position="409"/>
    </location>
</feature>
<feature type="transmembrane region" description="Helical" evidence="10">
    <location>
        <begin position="58"/>
        <end position="78"/>
    </location>
</feature>
<keyword evidence="13" id="KW-1185">Reference proteome</keyword>
<feature type="transmembrane region" description="Helical" evidence="10">
    <location>
        <begin position="27"/>
        <end position="46"/>
    </location>
</feature>
<dbReference type="InterPro" id="IPR000802">
    <property type="entry name" value="Arsenical_pump_ArsB"/>
</dbReference>
<evidence type="ECO:0000313" key="12">
    <source>
        <dbReference type="EMBL" id="SHJ44650.1"/>
    </source>
</evidence>
<dbReference type="Pfam" id="PF03600">
    <property type="entry name" value="CitMHS"/>
    <property type="match status" value="1"/>
</dbReference>
<dbReference type="PANTHER" id="PTHR43302:SF5">
    <property type="entry name" value="TRANSPORTER ARSB-RELATED"/>
    <property type="match status" value="1"/>
</dbReference>
<evidence type="ECO:0000256" key="8">
    <source>
        <dbReference type="ARBA" id="ARBA00022989"/>
    </source>
</evidence>
<gene>
    <name evidence="12" type="ORF">SAMN02745244_02531</name>
</gene>
<dbReference type="AlphaFoldDB" id="A0A1M6JDE5"/>
<name>A0A1M6JDE5_9ACTN</name>
<evidence type="ECO:0000313" key="13">
    <source>
        <dbReference type="Proteomes" id="UP000184512"/>
    </source>
</evidence>
<evidence type="ECO:0000256" key="6">
    <source>
        <dbReference type="ARBA" id="ARBA00022692"/>
    </source>
</evidence>
<dbReference type="GO" id="GO:0005886">
    <property type="term" value="C:plasma membrane"/>
    <property type="evidence" value="ECO:0007669"/>
    <property type="project" value="UniProtKB-SubCell"/>
</dbReference>
<dbReference type="GO" id="GO:0046685">
    <property type="term" value="P:response to arsenic-containing substance"/>
    <property type="evidence" value="ECO:0007669"/>
    <property type="project" value="UniProtKB-KW"/>
</dbReference>
<dbReference type="PRINTS" id="PR00758">
    <property type="entry name" value="ARSENICPUMP"/>
</dbReference>
<evidence type="ECO:0000256" key="7">
    <source>
        <dbReference type="ARBA" id="ARBA00022849"/>
    </source>
</evidence>
<feature type="transmembrane region" description="Helical" evidence="10">
    <location>
        <begin position="308"/>
        <end position="325"/>
    </location>
</feature>
<organism evidence="12 13">
    <name type="scientific">Tessaracoccus bendigoensis DSM 12906</name>
    <dbReference type="NCBI Taxonomy" id="1123357"/>
    <lineage>
        <taxon>Bacteria</taxon>
        <taxon>Bacillati</taxon>
        <taxon>Actinomycetota</taxon>
        <taxon>Actinomycetes</taxon>
        <taxon>Propionibacteriales</taxon>
        <taxon>Propionibacteriaceae</taxon>
        <taxon>Tessaracoccus</taxon>
    </lineage>
</organism>
<comment type="similarity">
    <text evidence="3">Belongs to the CitM (TC 2.A.11) transporter family.</text>
</comment>
<dbReference type="GO" id="GO:0015105">
    <property type="term" value="F:arsenite transmembrane transporter activity"/>
    <property type="evidence" value="ECO:0007669"/>
    <property type="project" value="InterPro"/>
</dbReference>
<reference evidence="13" key="1">
    <citation type="submission" date="2016-11" db="EMBL/GenBank/DDBJ databases">
        <authorList>
            <person name="Varghese N."/>
            <person name="Submissions S."/>
        </authorList>
    </citation>
    <scope>NUCLEOTIDE SEQUENCE [LARGE SCALE GENOMIC DNA]</scope>
    <source>
        <strain evidence="13">DSM 12906</strain>
    </source>
</reference>
<feature type="domain" description="Citrate transporter-like" evidence="11">
    <location>
        <begin position="24"/>
        <end position="343"/>
    </location>
</feature>
<dbReference type="STRING" id="1123357.SAMN02745244_02531"/>
<feature type="transmembrane region" description="Helical" evidence="10">
    <location>
        <begin position="151"/>
        <end position="176"/>
    </location>
</feature>
<keyword evidence="4" id="KW-0813">Transport</keyword>
<accession>A0A1M6JDE5</accession>
<evidence type="ECO:0000256" key="9">
    <source>
        <dbReference type="ARBA" id="ARBA00023136"/>
    </source>
</evidence>
<dbReference type="EMBL" id="FQZG01000049">
    <property type="protein sequence ID" value="SHJ44650.1"/>
    <property type="molecule type" value="Genomic_DNA"/>
</dbReference>
<feature type="transmembrane region" description="Helical" evidence="10">
    <location>
        <begin position="332"/>
        <end position="352"/>
    </location>
</feature>
<evidence type="ECO:0000256" key="1">
    <source>
        <dbReference type="ARBA" id="ARBA00004651"/>
    </source>
</evidence>
<keyword evidence="8 10" id="KW-1133">Transmembrane helix</keyword>
<evidence type="ECO:0000256" key="10">
    <source>
        <dbReference type="SAM" id="Phobius"/>
    </source>
</evidence>
<feature type="transmembrane region" description="Helical" evidence="10">
    <location>
        <begin position="269"/>
        <end position="302"/>
    </location>
</feature>
<protein>
    <submittedName>
        <fullName evidence="12">Arsenical pump membrane protein</fullName>
    </submittedName>
</protein>
<keyword evidence="5" id="KW-1003">Cell membrane</keyword>
<keyword evidence="6 10" id="KW-0812">Transmembrane</keyword>
<evidence type="ECO:0000256" key="5">
    <source>
        <dbReference type="ARBA" id="ARBA00022475"/>
    </source>
</evidence>
<proteinExistence type="inferred from homology"/>
<evidence type="ECO:0000256" key="3">
    <source>
        <dbReference type="ARBA" id="ARBA00009843"/>
    </source>
</evidence>